<dbReference type="EMBL" id="ACQL01000153">
    <property type="protein sequence ID" value="EER46107.1"/>
    <property type="molecule type" value="Genomic_DNA"/>
</dbReference>
<name>C5S4L8_9PAST</name>
<reference evidence="1 2" key="1">
    <citation type="journal article" date="2010" name="Vet. Microbiol.">
        <title>Production of haemolysins by strains of the Actinobacillus minor/porcitonsillarum complex.</title>
        <authorList>
            <person name="Arya G."/>
            <person name="Niven D.F."/>
        </authorList>
    </citation>
    <scope>NUCLEOTIDE SEQUENCE [LARGE SCALE GENOMIC DNA]</scope>
    <source>
        <strain evidence="1 2">NM305</strain>
    </source>
</reference>
<dbReference type="AlphaFoldDB" id="C5S4L8"/>
<accession>C5S4L8</accession>
<sequence length="200" mass="23394">MAMTQEQYLDAAVKLLPVGLAWKRALNSHLTKVLAVRCDQLVEVNNKAHQLIKERMPGKATLLLEEWEGFFGLPECGRKITGKTLEQRQQQVQEKENEVGSNCKLFLEEIAQKAGFKVRVLNHYPHHCLRDCTYPLYEQENHWRIFIYSPAVSIIRQATCLDDVLKNLVLFERNKELECLLKRYAYAHLEFVFIYEEEAQ</sequence>
<comment type="caution">
    <text evidence="1">The sequence shown here is derived from an EMBL/GenBank/DDBJ whole genome shotgun (WGS) entry which is preliminary data.</text>
</comment>
<organism evidence="1 2">
    <name type="scientific">Actinobacillus minor NM305</name>
    <dbReference type="NCBI Taxonomy" id="637911"/>
    <lineage>
        <taxon>Bacteria</taxon>
        <taxon>Pseudomonadati</taxon>
        <taxon>Pseudomonadota</taxon>
        <taxon>Gammaproteobacteria</taxon>
        <taxon>Pasteurellales</taxon>
        <taxon>Pasteurellaceae</taxon>
        <taxon>Actinobacillus</taxon>
    </lineage>
</organism>
<dbReference type="Pfam" id="PF10076">
    <property type="entry name" value="Phage_Mu_Gp48"/>
    <property type="match status" value="1"/>
</dbReference>
<evidence type="ECO:0008006" key="3">
    <source>
        <dbReference type="Google" id="ProtNLM"/>
    </source>
</evidence>
<dbReference type="InterPro" id="IPR018755">
    <property type="entry name" value="Phage_Mu_Gp48"/>
</dbReference>
<dbReference type="RefSeq" id="WP_005825880.1">
    <property type="nucleotide sequence ID" value="NZ_ACQL01000153.1"/>
</dbReference>
<dbReference type="eggNOG" id="COG3778">
    <property type="taxonomic scope" value="Bacteria"/>
</dbReference>
<proteinExistence type="predicted"/>
<protein>
    <recommendedName>
        <fullName evidence="3">DUF2313 domain-containing protein</fullName>
    </recommendedName>
</protein>
<evidence type="ECO:0000313" key="2">
    <source>
        <dbReference type="Proteomes" id="UP000005532"/>
    </source>
</evidence>
<evidence type="ECO:0000313" key="1">
    <source>
        <dbReference type="EMBL" id="EER46107.1"/>
    </source>
</evidence>
<dbReference type="Proteomes" id="UP000005532">
    <property type="component" value="Unassembled WGS sequence"/>
</dbReference>
<gene>
    <name evidence="1" type="ORF">AM305_00785</name>
</gene>